<dbReference type="AlphaFoldDB" id="A0A182IZR2"/>
<dbReference type="InterPro" id="IPR010541">
    <property type="entry name" value="Prp3_C"/>
</dbReference>
<evidence type="ECO:0000256" key="1">
    <source>
        <dbReference type="ARBA" id="ARBA00004123"/>
    </source>
</evidence>
<dbReference type="EnsemblMetazoa" id="AATE008585-RA">
    <property type="protein sequence ID" value="AATE008585-PA.1"/>
    <property type="gene ID" value="AATE008585"/>
</dbReference>
<dbReference type="Pfam" id="PF08572">
    <property type="entry name" value="PRP3"/>
    <property type="match status" value="1"/>
</dbReference>
<name>A0A182IZR2_ANOAO</name>
<evidence type="ECO:0000259" key="7">
    <source>
        <dbReference type="Pfam" id="PF06544"/>
    </source>
</evidence>
<feature type="coiled-coil region" evidence="5">
    <location>
        <begin position="533"/>
        <end position="560"/>
    </location>
</feature>
<organism evidence="9">
    <name type="scientific">Anopheles atroparvus</name>
    <name type="common">European mosquito</name>
    <dbReference type="NCBI Taxonomy" id="41427"/>
    <lineage>
        <taxon>Eukaryota</taxon>
        <taxon>Metazoa</taxon>
        <taxon>Ecdysozoa</taxon>
        <taxon>Arthropoda</taxon>
        <taxon>Hexapoda</taxon>
        <taxon>Insecta</taxon>
        <taxon>Pterygota</taxon>
        <taxon>Neoptera</taxon>
        <taxon>Endopterygota</taxon>
        <taxon>Diptera</taxon>
        <taxon>Nematocera</taxon>
        <taxon>Culicoidea</taxon>
        <taxon>Culicidae</taxon>
        <taxon>Anophelinae</taxon>
        <taxon>Anopheles</taxon>
    </lineage>
</organism>
<evidence type="ECO:0000313" key="10">
    <source>
        <dbReference type="Proteomes" id="UP000075880"/>
    </source>
</evidence>
<feature type="compositionally biased region" description="Basic and acidic residues" evidence="6">
    <location>
        <begin position="116"/>
        <end position="129"/>
    </location>
</feature>
<evidence type="ECO:0000259" key="8">
    <source>
        <dbReference type="Pfam" id="PF08572"/>
    </source>
</evidence>
<evidence type="ECO:0000256" key="3">
    <source>
        <dbReference type="ARBA" id="ARBA00023187"/>
    </source>
</evidence>
<dbReference type="STRING" id="41427.A0A182IZR2"/>
<dbReference type="InterPro" id="IPR013881">
    <property type="entry name" value="Pre-mRNA_splic_Prp3_dom"/>
</dbReference>
<dbReference type="Pfam" id="PF06544">
    <property type="entry name" value="Prp3_C"/>
    <property type="match status" value="1"/>
</dbReference>
<protein>
    <submittedName>
        <fullName evidence="9">Uncharacterized protein</fullName>
    </submittedName>
</protein>
<feature type="region of interest" description="Disordered" evidence="6">
    <location>
        <begin position="317"/>
        <end position="340"/>
    </location>
</feature>
<evidence type="ECO:0000256" key="4">
    <source>
        <dbReference type="ARBA" id="ARBA00023242"/>
    </source>
</evidence>
<feature type="region of interest" description="Disordered" evidence="6">
    <location>
        <begin position="95"/>
        <end position="151"/>
    </location>
</feature>
<dbReference type="PANTHER" id="PTHR14212">
    <property type="entry name" value="U4/U6-ASSOCIATED RNA SPLICING FACTOR-RELATED"/>
    <property type="match status" value="1"/>
</dbReference>
<dbReference type="InterPro" id="IPR027104">
    <property type="entry name" value="Prp3"/>
</dbReference>
<keyword evidence="10" id="KW-1185">Reference proteome</keyword>
<dbReference type="PANTHER" id="PTHR14212:SF0">
    <property type="entry name" value="U4_U6 SMALL NUCLEAR RIBONUCLEOPROTEIN PRP3"/>
    <property type="match status" value="1"/>
</dbReference>
<sequence length="710" mass="79416">MARLTHGELDVVRSGLEKLVFKVLGTADANVLSSIESNLHNGFDRCKLVEGLAYFIEDRKALRIGDKVEDFVDNYRNHGQQFGTAAVDAPGTESALAGEAPKKRSYASGDMADTTKSLDSKRAKCKDDNNGQISSNNGSERKSACKNTDVAGKLSPDHIQLMMENAQRQIEERKKKLLTMKNSKIGNIPASAIAAADAVSAKISAATAAVVAASDAAHSAATNAGVSQGVSTNPLAMPGAGTAVITDVERTKKIAQLQEQIRVKLSGTLANVFPQPQVAHEKPKPLILDAEGRTVDGSGRTVVVPQLTPTLKANIRAKKRESTKNQQASERVQNEEAGETQFHDDRIALKPAIRSKRALRFHEPGKFQQLAERMRMKVQLEKLQNEISQIARKTGISSATKLALIAPKAESHSNEVPLMEWWDSVILSDDLNTIDEKGNISIRESSITNLIEHPTQMRPPNESSRAVYLPVFLTKKERKKLRRQNRREAWKEEQEKIRLGLEPPPEPKLRISNLMRVLGTEAVQDPTKIEAHVREQMAKRQKLHEEANAARKLTDDQRREKKVRKMKEDTTLGVHVAVYRIRELQDQQSKKFKVETNAKQLFLTGVCVLFRDCCVVVVEGGPKQQKKYRRLMLHRIKWEEDFVKNADGNEIPNACVLVWEGTNQRRNFGEFKYKSFPLEKSARDFFQKHHVEHYWDLAYSGAVLEASEDA</sequence>
<keyword evidence="4" id="KW-0539">Nucleus</keyword>
<accession>A0A182IZR2</accession>
<proteinExistence type="predicted"/>
<dbReference type="CDD" id="cd24162">
    <property type="entry name" value="Prp3_C"/>
    <property type="match status" value="1"/>
</dbReference>
<evidence type="ECO:0000256" key="6">
    <source>
        <dbReference type="SAM" id="MobiDB-lite"/>
    </source>
</evidence>
<dbReference type="Proteomes" id="UP000075880">
    <property type="component" value="Unassembled WGS sequence"/>
</dbReference>
<reference evidence="9" key="2">
    <citation type="submission" date="2022-08" db="UniProtKB">
        <authorList>
            <consortium name="EnsemblMetazoa"/>
        </authorList>
    </citation>
    <scope>IDENTIFICATION</scope>
    <source>
        <strain evidence="9">EBRO</strain>
    </source>
</reference>
<dbReference type="EMBL" id="AXCP01007317">
    <property type="status" value="NOT_ANNOTATED_CDS"/>
    <property type="molecule type" value="Genomic_DNA"/>
</dbReference>
<evidence type="ECO:0000313" key="9">
    <source>
        <dbReference type="EnsemblMetazoa" id="AATE008585-PA.1"/>
    </source>
</evidence>
<keyword evidence="2" id="KW-0507">mRNA processing</keyword>
<dbReference type="OrthoDB" id="10264544at2759"/>
<dbReference type="GO" id="GO:0000398">
    <property type="term" value="P:mRNA splicing, via spliceosome"/>
    <property type="evidence" value="ECO:0007669"/>
    <property type="project" value="InterPro"/>
</dbReference>
<dbReference type="GO" id="GO:0046540">
    <property type="term" value="C:U4/U6 x U5 tri-snRNP complex"/>
    <property type="evidence" value="ECO:0007669"/>
    <property type="project" value="InterPro"/>
</dbReference>
<reference evidence="10" key="1">
    <citation type="submission" date="2021-09" db="EMBL/GenBank/DDBJ databases">
        <authorList>
            <consortium name="Infravec"/>
            <person name="Campbell I L."/>
            <person name="Maslen G."/>
            <person name="Yates A."/>
        </authorList>
    </citation>
    <scope>NUCLEOTIDE SEQUENCE [LARGE SCALE GENOMIC DNA]</scope>
    <source>
        <strain evidence="10">Infravec2 EBRE</strain>
    </source>
</reference>
<feature type="domain" description="Small nuclear ribonucleoprotein Prp3 C-terminal" evidence="7">
    <location>
        <begin position="577"/>
        <end position="698"/>
    </location>
</feature>
<dbReference type="EnsemblMetazoa" id="ENSAATROPT014422">
    <property type="protein sequence ID" value="ENSAATROPP013150"/>
    <property type="gene ID" value="ENSAATROPG011704"/>
</dbReference>
<dbReference type="Gene3D" id="1.20.1390.10">
    <property type="entry name" value="PWI domain"/>
    <property type="match status" value="1"/>
</dbReference>
<dbReference type="VEuPathDB" id="VectorBase:AATE008585"/>
<comment type="subcellular location">
    <subcellularLocation>
        <location evidence="1">Nucleus</location>
    </subcellularLocation>
</comment>
<evidence type="ECO:0000256" key="5">
    <source>
        <dbReference type="SAM" id="Coils"/>
    </source>
</evidence>
<keyword evidence="3" id="KW-0508">mRNA splicing</keyword>
<evidence type="ECO:0000256" key="2">
    <source>
        <dbReference type="ARBA" id="ARBA00022664"/>
    </source>
</evidence>
<feature type="domain" description="Pre-mRNA-splicing factor 3" evidence="8">
    <location>
        <begin position="341"/>
        <end position="554"/>
    </location>
</feature>
<keyword evidence="5" id="KW-0175">Coiled coil</keyword>